<feature type="transmembrane region" description="Helical" evidence="7">
    <location>
        <begin position="280"/>
        <end position="305"/>
    </location>
</feature>
<keyword evidence="4 7" id="KW-1133">Transmembrane helix</keyword>
<comment type="subcellular location">
    <subcellularLocation>
        <location evidence="1">Cell membrane</location>
        <topology evidence="1">Multi-pass membrane protein</topology>
    </subcellularLocation>
</comment>
<dbReference type="InterPro" id="IPR050250">
    <property type="entry name" value="Macrolide_Exporter_MacB"/>
</dbReference>
<feature type="domain" description="MacB-like periplasmic core" evidence="9">
    <location>
        <begin position="24"/>
        <end position="226"/>
    </location>
</feature>
<dbReference type="InterPro" id="IPR003838">
    <property type="entry name" value="ABC3_permease_C"/>
</dbReference>
<organism evidence="10 11">
    <name type="scientific">Saccharicrinis carchari</name>
    <dbReference type="NCBI Taxonomy" id="1168039"/>
    <lineage>
        <taxon>Bacteria</taxon>
        <taxon>Pseudomonadati</taxon>
        <taxon>Bacteroidota</taxon>
        <taxon>Bacteroidia</taxon>
        <taxon>Marinilabiliales</taxon>
        <taxon>Marinilabiliaceae</taxon>
        <taxon>Saccharicrinis</taxon>
    </lineage>
</organism>
<feature type="transmembrane region" description="Helical" evidence="7">
    <location>
        <begin position="379"/>
        <end position="399"/>
    </location>
</feature>
<evidence type="ECO:0000256" key="3">
    <source>
        <dbReference type="ARBA" id="ARBA00022692"/>
    </source>
</evidence>
<evidence type="ECO:0000256" key="2">
    <source>
        <dbReference type="ARBA" id="ARBA00022475"/>
    </source>
</evidence>
<evidence type="ECO:0000313" key="11">
    <source>
        <dbReference type="Proteomes" id="UP000319040"/>
    </source>
</evidence>
<dbReference type="InterPro" id="IPR025857">
    <property type="entry name" value="MacB_PCD"/>
</dbReference>
<dbReference type="EMBL" id="FXTB01000002">
    <property type="protein sequence ID" value="SMO51326.1"/>
    <property type="molecule type" value="Genomic_DNA"/>
</dbReference>
<evidence type="ECO:0000256" key="4">
    <source>
        <dbReference type="ARBA" id="ARBA00022989"/>
    </source>
</evidence>
<dbReference type="Pfam" id="PF12704">
    <property type="entry name" value="MacB_PCD"/>
    <property type="match status" value="1"/>
</dbReference>
<evidence type="ECO:0000256" key="5">
    <source>
        <dbReference type="ARBA" id="ARBA00023136"/>
    </source>
</evidence>
<evidence type="ECO:0000259" key="8">
    <source>
        <dbReference type="Pfam" id="PF02687"/>
    </source>
</evidence>
<reference evidence="10 11" key="1">
    <citation type="submission" date="2017-05" db="EMBL/GenBank/DDBJ databases">
        <authorList>
            <person name="Varghese N."/>
            <person name="Submissions S."/>
        </authorList>
    </citation>
    <scope>NUCLEOTIDE SEQUENCE [LARGE SCALE GENOMIC DNA]</scope>
    <source>
        <strain evidence="10 11">DSM 27040</strain>
    </source>
</reference>
<dbReference type="OrthoDB" id="9770036at2"/>
<sequence>MLDYIQEILSTLRQNKLRATMTGFSVAWGIFMLILLLGSGKGLQNGMEKNFSSSSKNALWIWSRRTQVAFDGLKAGRRIQFTDQDVLELKRSLGNDFDYISGRFYLRGEARLTYKNEFGTYRMEGIMPEFNKIQIINQTQGRFINQLDIDDFRKTIVLSEPIKKALFKNEEEFIGKYIRVNNVPFMVVGTFTDPEDAERKRAYLPLSTAQRVFNGNNRLGEMAIATNAVTVAENKRIEEEVRLLLAKRHRVSPEDKQALGIWNTLEHFKQAQGVFAGIRIFIWFIGIMTIIAGIVGVSNIMIILVKERTKEIGVRKAIGATPLSIIRLVLSESVFITASAGFFGLVAGMGVLSIASAQLQQAGSEVQRAFWNPSADINVALWALCILVISGLVAGYIPARKAARIRPIKALHNE</sequence>
<keyword evidence="2" id="KW-1003">Cell membrane</keyword>
<keyword evidence="5 7" id="KW-0472">Membrane</keyword>
<name>A0A521BVZ1_SACCC</name>
<keyword evidence="11" id="KW-1185">Reference proteome</keyword>
<feature type="domain" description="ABC3 transporter permease C-terminal" evidence="8">
    <location>
        <begin position="284"/>
        <end position="405"/>
    </location>
</feature>
<protein>
    <submittedName>
        <fullName evidence="10">Putative ABC transport system permease protein</fullName>
    </submittedName>
</protein>
<evidence type="ECO:0000256" key="7">
    <source>
        <dbReference type="SAM" id="Phobius"/>
    </source>
</evidence>
<comment type="similarity">
    <text evidence="6">Belongs to the ABC-4 integral membrane protein family.</text>
</comment>
<evidence type="ECO:0000256" key="1">
    <source>
        <dbReference type="ARBA" id="ARBA00004651"/>
    </source>
</evidence>
<gene>
    <name evidence="10" type="ORF">SAMN06265379_102137</name>
</gene>
<dbReference type="Pfam" id="PF02687">
    <property type="entry name" value="FtsX"/>
    <property type="match status" value="1"/>
</dbReference>
<evidence type="ECO:0000256" key="6">
    <source>
        <dbReference type="ARBA" id="ARBA00038076"/>
    </source>
</evidence>
<proteinExistence type="inferred from homology"/>
<dbReference type="PANTHER" id="PTHR30572">
    <property type="entry name" value="MEMBRANE COMPONENT OF TRANSPORTER-RELATED"/>
    <property type="match status" value="1"/>
</dbReference>
<dbReference type="GO" id="GO:0005886">
    <property type="term" value="C:plasma membrane"/>
    <property type="evidence" value="ECO:0007669"/>
    <property type="project" value="UniProtKB-SubCell"/>
</dbReference>
<feature type="transmembrane region" description="Helical" evidence="7">
    <location>
        <begin position="334"/>
        <end position="359"/>
    </location>
</feature>
<accession>A0A521BVZ1</accession>
<dbReference type="GO" id="GO:0022857">
    <property type="term" value="F:transmembrane transporter activity"/>
    <property type="evidence" value="ECO:0007669"/>
    <property type="project" value="TreeGrafter"/>
</dbReference>
<feature type="transmembrane region" description="Helical" evidence="7">
    <location>
        <begin position="21"/>
        <end position="40"/>
    </location>
</feature>
<evidence type="ECO:0000259" key="9">
    <source>
        <dbReference type="Pfam" id="PF12704"/>
    </source>
</evidence>
<dbReference type="Proteomes" id="UP000319040">
    <property type="component" value="Unassembled WGS sequence"/>
</dbReference>
<evidence type="ECO:0000313" key="10">
    <source>
        <dbReference type="EMBL" id="SMO51326.1"/>
    </source>
</evidence>
<keyword evidence="3 7" id="KW-0812">Transmembrane</keyword>
<dbReference type="AlphaFoldDB" id="A0A521BVZ1"/>
<dbReference type="PANTHER" id="PTHR30572:SF4">
    <property type="entry name" value="ABC TRANSPORTER PERMEASE YTRF"/>
    <property type="match status" value="1"/>
</dbReference>
<dbReference type="RefSeq" id="WP_142532453.1">
    <property type="nucleotide sequence ID" value="NZ_FXTB01000002.1"/>
</dbReference>